<gene>
    <name evidence="1" type="ORF">H9841_05565</name>
</gene>
<comment type="caution">
    <text evidence="1">The sequence shown here is derived from an EMBL/GenBank/DDBJ whole genome shotgun (WGS) entry which is preliminary data.</text>
</comment>
<dbReference type="AlphaFoldDB" id="A0A9D1Y879"/>
<reference evidence="1" key="2">
    <citation type="submission" date="2021-04" db="EMBL/GenBank/DDBJ databases">
        <authorList>
            <person name="Gilroy R."/>
        </authorList>
    </citation>
    <scope>NUCLEOTIDE SEQUENCE</scope>
    <source>
        <strain evidence="1">ChiBcec16_6824</strain>
    </source>
</reference>
<protein>
    <recommendedName>
        <fullName evidence="3">DUF3298 domain-containing protein</fullName>
    </recommendedName>
</protein>
<evidence type="ECO:0000313" key="1">
    <source>
        <dbReference type="EMBL" id="HIY21354.1"/>
    </source>
</evidence>
<sequence>MSAEPLLIQPLHETRTLAQEGRPVLSYTLSRPHLVGEGAPLRRIDRYYERLGRRWLERWNGPLYRRACAAEEASLAAARPFQPWSASFTWRITYAGSDALSLCWEAEEIREGVHPVRRMFDVWSLKDGLPLTLDQVLPHGRGWKSVVRKALAGQMEALEQTEPEQVLPHWRSHLRKALRTSRFYLTPEGPVLLVPPGLLRPVRVGWAAFPLQNETAPGLPETDRA</sequence>
<proteinExistence type="predicted"/>
<reference evidence="1" key="1">
    <citation type="journal article" date="2021" name="PeerJ">
        <title>Extensive microbial diversity within the chicken gut microbiome revealed by metagenomics and culture.</title>
        <authorList>
            <person name="Gilroy R."/>
            <person name="Ravi A."/>
            <person name="Getino M."/>
            <person name="Pursley I."/>
            <person name="Horton D.L."/>
            <person name="Alikhan N.F."/>
            <person name="Baker D."/>
            <person name="Gharbi K."/>
            <person name="Hall N."/>
            <person name="Watson M."/>
            <person name="Adriaenssens E.M."/>
            <person name="Foster-Nyarko E."/>
            <person name="Jarju S."/>
            <person name="Secka A."/>
            <person name="Antonio M."/>
            <person name="Oren A."/>
            <person name="Chaudhuri R.R."/>
            <person name="La Ragione R."/>
            <person name="Hildebrand F."/>
            <person name="Pallen M.J."/>
        </authorList>
    </citation>
    <scope>NUCLEOTIDE SEQUENCE</scope>
    <source>
        <strain evidence="1">ChiBcec16_6824</strain>
    </source>
</reference>
<dbReference type="Proteomes" id="UP000823868">
    <property type="component" value="Unassembled WGS sequence"/>
</dbReference>
<evidence type="ECO:0008006" key="3">
    <source>
        <dbReference type="Google" id="ProtNLM"/>
    </source>
</evidence>
<dbReference type="EMBL" id="DXDX01000103">
    <property type="protein sequence ID" value="HIY21354.1"/>
    <property type="molecule type" value="Genomic_DNA"/>
</dbReference>
<evidence type="ECO:0000313" key="2">
    <source>
        <dbReference type="Proteomes" id="UP000823868"/>
    </source>
</evidence>
<organism evidence="1 2">
    <name type="scientific">Candidatus Flavonifractor merdigallinarum</name>
    <dbReference type="NCBI Taxonomy" id="2838589"/>
    <lineage>
        <taxon>Bacteria</taxon>
        <taxon>Bacillati</taxon>
        <taxon>Bacillota</taxon>
        <taxon>Clostridia</taxon>
        <taxon>Eubacteriales</taxon>
        <taxon>Oscillospiraceae</taxon>
        <taxon>Flavonifractor</taxon>
    </lineage>
</organism>
<accession>A0A9D1Y879</accession>
<name>A0A9D1Y879_9FIRM</name>